<dbReference type="AlphaFoldDB" id="A0A3L8PWI2"/>
<dbReference type="PROSITE" id="PS50883">
    <property type="entry name" value="EAL"/>
    <property type="match status" value="1"/>
</dbReference>
<dbReference type="Gene3D" id="3.30.450.20">
    <property type="entry name" value="PAS domain"/>
    <property type="match status" value="1"/>
</dbReference>
<dbReference type="PANTHER" id="PTHR44757:SF2">
    <property type="entry name" value="BIOFILM ARCHITECTURE MAINTENANCE PROTEIN MBAA"/>
    <property type="match status" value="1"/>
</dbReference>
<keyword evidence="5" id="KW-0812">Transmembrane</keyword>
<dbReference type="InterPro" id="IPR001633">
    <property type="entry name" value="EAL_dom"/>
</dbReference>
<dbReference type="CDD" id="cd01949">
    <property type="entry name" value="GGDEF"/>
    <property type="match status" value="1"/>
</dbReference>
<feature type="domain" description="PAC" evidence="6">
    <location>
        <begin position="649"/>
        <end position="699"/>
    </location>
</feature>
<sequence>MFTKRTIAIVFILLTCVTIWWQTTNWYENYLYENYHVSVSEKFKEKVDKLEDIMSRHGLLVSSLASIVESEVHEDVRLETVNRTHVKQVMKAMLELNSGLKSLQVTNRYGLNITVPSNGVSYIVGRDSSPKTNQLVVSDPFDLQLGGKGVALTKSIYREGEYWGSASIIVNLTSSVLASKLIDSNPELQMAFRTDKGKDFIGDPELFDHSLLRFTVNLPSRHWEVAAATIIKNSEVENKADLFRVFLAAFMFLLLGAMYIFYHQVFLVFTELRSNKAQPDQIFSFGSEPTNYFLRKRKSSFVMPFIATATITLSLAALHYFIKEQDRGADSKLLSTKLSHSVSKIETQLSLDENFLYLLATEIPQVGLQNEDIEKCLKDYLLPHSSLLHFSLSDSNFKLVKRVSSTQTQSSVALKLALTELEKAAQLSKKYGAVVYTKPFMLEQAQPVFALFVPIFSGEKFIGNLGAIYSIPKLVDTLVAENFSEQYQVSMQDNKHKLLYQSDTDFSSYHLAHNAPISKLHNLLWLSVATKPSTISEGMKLFVFLLSLFITGVAVSLWLQYKQNQLVWKKGRSLAESQNHFHSIAHSAPIAVLITQPQTGKILYGNLRANELLTSGDKSLSGRHAAEFYVNPKDRNLFVEYLTLQNRVDGFEVQIKSDAGDLIWASLSSKVVEYTDGEAVITSITDLTQQRTYQDQLYRKANFDELTGLPNRGMTFERLTSAINIAKLNNTSVVLMLLDLDDFKKVNDSFGHNAGDALLKQISSRIGHLINPNDTLGRLGGDEFVIILTEPHSVANAQLIAEEVNKSCSQPVLIQHHEVVVGCSIGIATFPQDGNDYEALTKNADAAMYESKMAGRNALKFYSNAMSNAVQSRLEMENELRQALRRDELYVLYQPIISGDTGIVIGVEALLRWNNPKLGHVSPADFIPLAESLGLISTIGEWVLEQSCAQIKKWRKHEHGPRYVSVNVSSRQLLNNVIVDDVHLGLALHGLPASALELELTESALIENSEENQKTFNKLHKLGVHLAVDDFGIGYSSLSYLRRFSFDTLKIDRSFIKDVPHQKDAIQLVDAILSMANSLGMKIVAEGVETKEQLDFLQQMGCSAIQGFYISRPLAVDDVLPFCEKQNLASAPPTITQGEESIEL</sequence>
<dbReference type="InterPro" id="IPR000160">
    <property type="entry name" value="GGDEF_dom"/>
</dbReference>
<reference evidence="9 10" key="1">
    <citation type="submission" date="2018-09" db="EMBL/GenBank/DDBJ databases">
        <title>Phylogeny of the Shewanellaceae, and recommendation for two new genera, Pseudoshewanella and Parashewanella.</title>
        <authorList>
            <person name="Wang G."/>
        </authorList>
    </citation>
    <scope>NUCLEOTIDE SEQUENCE [LARGE SCALE GENOMIC DNA]</scope>
    <source>
        <strain evidence="9 10">C51</strain>
    </source>
</reference>
<dbReference type="NCBIfam" id="TIGR00254">
    <property type="entry name" value="GGDEF"/>
    <property type="match status" value="1"/>
</dbReference>
<evidence type="ECO:0000259" key="6">
    <source>
        <dbReference type="PROSITE" id="PS50113"/>
    </source>
</evidence>
<evidence type="ECO:0000256" key="4">
    <source>
        <dbReference type="ARBA" id="ARBA00051114"/>
    </source>
</evidence>
<feature type="domain" description="GGDEF" evidence="8">
    <location>
        <begin position="731"/>
        <end position="864"/>
    </location>
</feature>
<comment type="cofactor">
    <cofactor evidence="1">
        <name>Mg(2+)</name>
        <dbReference type="ChEBI" id="CHEBI:18420"/>
    </cofactor>
</comment>
<name>A0A3L8PWI2_9GAMM</name>
<dbReference type="Pfam" id="PF00563">
    <property type="entry name" value="EAL"/>
    <property type="match status" value="1"/>
</dbReference>
<dbReference type="EC" id="3.1.4.52" evidence="2"/>
<keyword evidence="10" id="KW-1185">Reference proteome</keyword>
<dbReference type="Gene3D" id="3.20.20.450">
    <property type="entry name" value="EAL domain"/>
    <property type="match status" value="1"/>
</dbReference>
<keyword evidence="5" id="KW-1133">Transmembrane helix</keyword>
<keyword evidence="3" id="KW-0973">c-di-GMP</keyword>
<dbReference type="InterPro" id="IPR029787">
    <property type="entry name" value="Nucleotide_cyclase"/>
</dbReference>
<evidence type="ECO:0000259" key="8">
    <source>
        <dbReference type="PROSITE" id="PS50887"/>
    </source>
</evidence>
<dbReference type="SMART" id="SM00052">
    <property type="entry name" value="EAL"/>
    <property type="match status" value="1"/>
</dbReference>
<protein>
    <recommendedName>
        <fullName evidence="2">cyclic-guanylate-specific phosphodiesterase</fullName>
        <ecNumber evidence="2">3.1.4.52</ecNumber>
    </recommendedName>
</protein>
<dbReference type="Gene3D" id="3.30.70.270">
    <property type="match status" value="1"/>
</dbReference>
<organism evidence="9 10">
    <name type="scientific">Parashewanella curva</name>
    <dbReference type="NCBI Taxonomy" id="2338552"/>
    <lineage>
        <taxon>Bacteria</taxon>
        <taxon>Pseudomonadati</taxon>
        <taxon>Pseudomonadota</taxon>
        <taxon>Gammaproteobacteria</taxon>
        <taxon>Alteromonadales</taxon>
        <taxon>Shewanellaceae</taxon>
        <taxon>Parashewanella</taxon>
    </lineage>
</organism>
<dbReference type="CDD" id="cd01948">
    <property type="entry name" value="EAL"/>
    <property type="match status" value="1"/>
</dbReference>
<dbReference type="FunFam" id="3.30.70.270:FF:000001">
    <property type="entry name" value="Diguanylate cyclase domain protein"/>
    <property type="match status" value="1"/>
</dbReference>
<feature type="transmembrane region" description="Helical" evidence="5">
    <location>
        <begin position="541"/>
        <end position="561"/>
    </location>
</feature>
<evidence type="ECO:0000313" key="10">
    <source>
        <dbReference type="Proteomes" id="UP000281474"/>
    </source>
</evidence>
<evidence type="ECO:0000256" key="5">
    <source>
        <dbReference type="SAM" id="Phobius"/>
    </source>
</evidence>
<evidence type="ECO:0000313" key="9">
    <source>
        <dbReference type="EMBL" id="RLV59724.1"/>
    </source>
</evidence>
<dbReference type="RefSeq" id="WP_121839001.1">
    <property type="nucleotide sequence ID" value="NZ_ML014777.1"/>
</dbReference>
<dbReference type="InterPro" id="IPR000014">
    <property type="entry name" value="PAS"/>
</dbReference>
<dbReference type="SUPFAM" id="SSF141868">
    <property type="entry name" value="EAL domain-like"/>
    <property type="match status" value="1"/>
</dbReference>
<accession>A0A3L8PWI2</accession>
<dbReference type="NCBIfam" id="TIGR00229">
    <property type="entry name" value="sensory_box"/>
    <property type="match status" value="1"/>
</dbReference>
<evidence type="ECO:0000256" key="1">
    <source>
        <dbReference type="ARBA" id="ARBA00001946"/>
    </source>
</evidence>
<feature type="domain" description="EAL" evidence="7">
    <location>
        <begin position="873"/>
        <end position="1127"/>
    </location>
</feature>
<feature type="transmembrane region" description="Helical" evidence="5">
    <location>
        <begin position="242"/>
        <end position="262"/>
    </location>
</feature>
<dbReference type="InterPro" id="IPR043128">
    <property type="entry name" value="Rev_trsase/Diguanyl_cyclase"/>
</dbReference>
<dbReference type="Pfam" id="PF00990">
    <property type="entry name" value="GGDEF"/>
    <property type="match status" value="1"/>
</dbReference>
<dbReference type="OrthoDB" id="9816034at2"/>
<proteinExistence type="predicted"/>
<dbReference type="FunFam" id="3.20.20.450:FF:000001">
    <property type="entry name" value="Cyclic di-GMP phosphodiesterase yahA"/>
    <property type="match status" value="1"/>
</dbReference>
<dbReference type="InterPro" id="IPR052155">
    <property type="entry name" value="Biofilm_reg_signaling"/>
</dbReference>
<evidence type="ECO:0000259" key="7">
    <source>
        <dbReference type="PROSITE" id="PS50883"/>
    </source>
</evidence>
<dbReference type="InterPro" id="IPR035965">
    <property type="entry name" value="PAS-like_dom_sf"/>
</dbReference>
<dbReference type="PROSITE" id="PS50113">
    <property type="entry name" value="PAC"/>
    <property type="match status" value="1"/>
</dbReference>
<dbReference type="GO" id="GO:0071732">
    <property type="term" value="P:cellular response to nitric oxide"/>
    <property type="evidence" value="ECO:0007669"/>
    <property type="project" value="UniProtKB-ARBA"/>
</dbReference>
<evidence type="ECO:0000256" key="3">
    <source>
        <dbReference type="ARBA" id="ARBA00022636"/>
    </source>
</evidence>
<dbReference type="SUPFAM" id="SSF55785">
    <property type="entry name" value="PYP-like sensor domain (PAS domain)"/>
    <property type="match status" value="1"/>
</dbReference>
<evidence type="ECO:0000256" key="2">
    <source>
        <dbReference type="ARBA" id="ARBA00012282"/>
    </source>
</evidence>
<comment type="caution">
    <text evidence="9">The sequence shown here is derived from an EMBL/GenBank/DDBJ whole genome shotgun (WGS) entry which is preliminary data.</text>
</comment>
<dbReference type="PROSITE" id="PS50887">
    <property type="entry name" value="GGDEF"/>
    <property type="match status" value="1"/>
</dbReference>
<dbReference type="Proteomes" id="UP000281474">
    <property type="component" value="Unassembled WGS sequence"/>
</dbReference>
<dbReference type="SUPFAM" id="SSF55073">
    <property type="entry name" value="Nucleotide cyclase"/>
    <property type="match status" value="1"/>
</dbReference>
<dbReference type="InterPro" id="IPR035919">
    <property type="entry name" value="EAL_sf"/>
</dbReference>
<comment type="catalytic activity">
    <reaction evidence="4">
        <text>3',3'-c-di-GMP + H2O = 5'-phosphoguanylyl(3'-&gt;5')guanosine + H(+)</text>
        <dbReference type="Rhea" id="RHEA:24902"/>
        <dbReference type="ChEBI" id="CHEBI:15377"/>
        <dbReference type="ChEBI" id="CHEBI:15378"/>
        <dbReference type="ChEBI" id="CHEBI:58754"/>
        <dbReference type="ChEBI" id="CHEBI:58805"/>
        <dbReference type="EC" id="3.1.4.52"/>
    </reaction>
    <physiologicalReaction direction="left-to-right" evidence="4">
        <dbReference type="Rhea" id="RHEA:24903"/>
    </physiologicalReaction>
</comment>
<dbReference type="SMART" id="SM00267">
    <property type="entry name" value="GGDEF"/>
    <property type="match status" value="1"/>
</dbReference>
<gene>
    <name evidence="9" type="ORF">D5018_10710</name>
</gene>
<dbReference type="PANTHER" id="PTHR44757">
    <property type="entry name" value="DIGUANYLATE CYCLASE DGCP"/>
    <property type="match status" value="1"/>
</dbReference>
<dbReference type="GO" id="GO:0071111">
    <property type="term" value="F:cyclic-guanylate-specific phosphodiesterase activity"/>
    <property type="evidence" value="ECO:0007669"/>
    <property type="project" value="UniProtKB-EC"/>
</dbReference>
<keyword evidence="5" id="KW-0472">Membrane</keyword>
<dbReference type="EMBL" id="QZEI01000028">
    <property type="protein sequence ID" value="RLV59724.1"/>
    <property type="molecule type" value="Genomic_DNA"/>
</dbReference>
<feature type="transmembrane region" description="Helical" evidence="5">
    <location>
        <begin position="301"/>
        <end position="322"/>
    </location>
</feature>
<dbReference type="InterPro" id="IPR000700">
    <property type="entry name" value="PAS-assoc_C"/>
</dbReference>